<evidence type="ECO:0000313" key="5">
    <source>
        <dbReference type="EMBL" id="MBB5806434.1"/>
    </source>
</evidence>
<accession>A0A7W9HQ89</accession>
<reference evidence="5 6" key="1">
    <citation type="submission" date="2020-08" db="EMBL/GenBank/DDBJ databases">
        <title>Sequencing the genomes of 1000 actinobacteria strains.</title>
        <authorList>
            <person name="Klenk H.-P."/>
        </authorList>
    </citation>
    <scope>NUCLEOTIDE SEQUENCE [LARGE SCALE GENOMIC DNA]</scope>
    <source>
        <strain evidence="5 6">DSM 45486</strain>
    </source>
</reference>
<dbReference type="PANTHER" id="PTHR33392:SF6">
    <property type="entry name" value="POLYISOPRENYL-TEICHOIC ACID--PEPTIDOGLYCAN TEICHOIC ACID TRANSFERASE TAGU"/>
    <property type="match status" value="1"/>
</dbReference>
<feature type="compositionally biased region" description="Low complexity" evidence="2">
    <location>
        <begin position="117"/>
        <end position="132"/>
    </location>
</feature>
<proteinExistence type="inferred from homology"/>
<dbReference type="InterPro" id="IPR004474">
    <property type="entry name" value="LytR_CpsA_psr"/>
</dbReference>
<feature type="compositionally biased region" description="Gly residues" evidence="2">
    <location>
        <begin position="361"/>
        <end position="371"/>
    </location>
</feature>
<organism evidence="5 6">
    <name type="scientific">Saccharothrix ecbatanensis</name>
    <dbReference type="NCBI Taxonomy" id="1105145"/>
    <lineage>
        <taxon>Bacteria</taxon>
        <taxon>Bacillati</taxon>
        <taxon>Actinomycetota</taxon>
        <taxon>Actinomycetes</taxon>
        <taxon>Pseudonocardiales</taxon>
        <taxon>Pseudonocardiaceae</taxon>
        <taxon>Saccharothrix</taxon>
    </lineage>
</organism>
<gene>
    <name evidence="5" type="ORF">F4560_006202</name>
</gene>
<dbReference type="NCBIfam" id="TIGR00350">
    <property type="entry name" value="lytR_cpsA_psr"/>
    <property type="match status" value="1"/>
</dbReference>
<dbReference type="RefSeq" id="WP_184926004.1">
    <property type="nucleotide sequence ID" value="NZ_JACHMO010000001.1"/>
</dbReference>
<dbReference type="Gene3D" id="3.30.70.2390">
    <property type="match status" value="1"/>
</dbReference>
<keyword evidence="6" id="KW-1185">Reference proteome</keyword>
<feature type="region of interest" description="Disordered" evidence="2">
    <location>
        <begin position="1152"/>
        <end position="1183"/>
    </location>
</feature>
<feature type="compositionally biased region" description="Basic and acidic residues" evidence="2">
    <location>
        <begin position="61"/>
        <end position="73"/>
    </location>
</feature>
<comment type="caution">
    <text evidence="5">The sequence shown here is derived from an EMBL/GenBank/DDBJ whole genome shotgun (WGS) entry which is preliminary data.</text>
</comment>
<evidence type="ECO:0000259" key="3">
    <source>
        <dbReference type="Pfam" id="PF03816"/>
    </source>
</evidence>
<feature type="domain" description="LytR/CpsA/Psr regulator C-terminal" evidence="4">
    <location>
        <begin position="1066"/>
        <end position="1149"/>
    </location>
</feature>
<feature type="compositionally biased region" description="Pro residues" evidence="2">
    <location>
        <begin position="94"/>
        <end position="111"/>
    </location>
</feature>
<dbReference type="InterPro" id="IPR027381">
    <property type="entry name" value="LytR/CpsA/Psr_C"/>
</dbReference>
<dbReference type="Pfam" id="PF03816">
    <property type="entry name" value="LytR_cpsA_psr"/>
    <property type="match status" value="1"/>
</dbReference>
<evidence type="ECO:0000256" key="1">
    <source>
        <dbReference type="ARBA" id="ARBA00006068"/>
    </source>
</evidence>
<feature type="region of interest" description="Disordered" evidence="2">
    <location>
        <begin position="650"/>
        <end position="686"/>
    </location>
</feature>
<dbReference type="EMBL" id="JACHMO010000001">
    <property type="protein sequence ID" value="MBB5806434.1"/>
    <property type="molecule type" value="Genomic_DNA"/>
</dbReference>
<dbReference type="PANTHER" id="PTHR33392">
    <property type="entry name" value="POLYISOPRENYL-TEICHOIC ACID--PEPTIDOGLYCAN TEICHOIC ACID TRANSFERASE TAGU"/>
    <property type="match status" value="1"/>
</dbReference>
<feature type="compositionally biased region" description="Low complexity" evidence="2">
    <location>
        <begin position="1028"/>
        <end position="1043"/>
    </location>
</feature>
<feature type="compositionally biased region" description="Basic and acidic residues" evidence="2">
    <location>
        <begin position="156"/>
        <end position="179"/>
    </location>
</feature>
<evidence type="ECO:0000313" key="6">
    <source>
        <dbReference type="Proteomes" id="UP000552097"/>
    </source>
</evidence>
<dbReference type="AlphaFoldDB" id="A0A7W9HQ89"/>
<dbReference type="Proteomes" id="UP000552097">
    <property type="component" value="Unassembled WGS sequence"/>
</dbReference>
<name>A0A7W9HQ89_9PSEU</name>
<feature type="region of interest" description="Disordered" evidence="2">
    <location>
        <begin position="1"/>
        <end position="611"/>
    </location>
</feature>
<feature type="compositionally biased region" description="Basic and acidic residues" evidence="2">
    <location>
        <begin position="340"/>
        <end position="357"/>
    </location>
</feature>
<feature type="compositionally biased region" description="Basic and acidic residues" evidence="2">
    <location>
        <begin position="297"/>
        <end position="309"/>
    </location>
</feature>
<feature type="compositionally biased region" description="Low complexity" evidence="2">
    <location>
        <begin position="574"/>
        <end position="583"/>
    </location>
</feature>
<feature type="region of interest" description="Disordered" evidence="2">
    <location>
        <begin position="1028"/>
        <end position="1061"/>
    </location>
</feature>
<evidence type="ECO:0000259" key="4">
    <source>
        <dbReference type="Pfam" id="PF13399"/>
    </source>
</evidence>
<dbReference type="Pfam" id="PF13399">
    <property type="entry name" value="LytR_C"/>
    <property type="match status" value="1"/>
</dbReference>
<evidence type="ECO:0000256" key="2">
    <source>
        <dbReference type="SAM" id="MobiDB-lite"/>
    </source>
</evidence>
<dbReference type="Gene3D" id="3.40.630.190">
    <property type="entry name" value="LCP protein"/>
    <property type="match status" value="1"/>
</dbReference>
<feature type="compositionally biased region" description="Basic and acidic residues" evidence="2">
    <location>
        <begin position="535"/>
        <end position="544"/>
    </location>
</feature>
<comment type="similarity">
    <text evidence="1">Belongs to the LytR/CpsA/Psr (LCP) family.</text>
</comment>
<dbReference type="InterPro" id="IPR050922">
    <property type="entry name" value="LytR/CpsA/Psr_CW_biosynth"/>
</dbReference>
<sequence length="1183" mass="124581">MPDEPRRGGPGPGGDQSSQEDPPTGRRRRSLDAGGLSVSDLLEQHSRTNIPRPVPPGPSDTGRRAAPEPEPPRRPAPPPNGQRAAESTGRRAAPEPPQRPAPPPNYAPPAPEDTGTRPRPTNGAPPAGRRAAAPPPPNDFFAATGEGTGNRTPRPIPEDTRRRPDVPGDAPRRPEDGGRRGSPRPANGAPNGYAGRPDDVDPRRPAPTSRPDVPGEPSRRIPPNGRPAGPQDPTAAPRRLADTGQRPDVPGAAPGRRLPDGSGPRRRPEDLAPDTPGRLADGSGPRRHPEGLAPDTPGRRDAPGRRTEGAPEGVGPRPDAPRPGENTGRRPHPGPPPADGPRRLADGPRPDAGDVARRLGNGPGNGPGNGSGPHDLTGGPQTGRRPRPEDPAADPRRPADGPRPGMPVEDPAGRRLPDGSGPRRLAENGAPAEDGGRSRGSGPRRLAEGGAPGDEGGRPQGSPRRLAEGGAPADDGGRPQSGPRRLAEGPSGLPEDPNARPRRLAEGPPAEDLTGRRPDGSGPRRLAENGAPVDDPARPRRLAETGEPVDSTGRRPDGSGPRPVGDVAGRRFAADSAAALDQAPPVIADRLASGRPEPRETIDPSSLTTEMEAISDDVKKRREVDHTLARFSAVHDELAEQERIRKERRQKLMPWKQEEDEDATEYASPVDVPDEGGPRRPGRTAKHTKIVRSIKAVALTAAILVFVSTGLGWGAMLYIDSKFTEIDALNTNSAAVHEAEKQLGDENFLIVGSDTRAGAKPEDGVGDPNTENTQGARSDVLMLAHIPADRKRMVVVSVPRDLLIKRPKCERWDPTSGQYTGDMLDAAEDVKANEPYAVGGPKCVSAFMTELTGLEINHFISVDFNGFKGMVDAIGTVPVCVAKPMDDEELGMLFDKPGKYEINGTKALDYVRARKVEGESKTDFDRVKRQQQFLSSLLRKALSSEILLNPGKLNGFLNAFAASTVGQNIGVNDMLTLAQSLQSLEAGRVSFVTVPHDTAEGPTKSHDDNLELLKEAETKALFQAIIDGTPLPDETPDTTTPDPNKASQAAPPPGPKQGKIIDPKGLKVQVRNGDPDNGGAAGETSTTLRQLGYEVVISDNAPPADKTVIKYGVGGEDAAATLQSSVPGATLVFDAGMGGAVLLLIGPGWDEEVRAPQPAGAEPNKPAPPPNLEVTNAGKDPCA</sequence>
<protein>
    <submittedName>
        <fullName evidence="5">LCP family protein required for cell wall assembly</fullName>
    </submittedName>
</protein>
<feature type="compositionally biased region" description="Basic and acidic residues" evidence="2">
    <location>
        <begin position="386"/>
        <end position="400"/>
    </location>
</feature>
<feature type="domain" description="Cell envelope-related transcriptional attenuator" evidence="3">
    <location>
        <begin position="777"/>
        <end position="942"/>
    </location>
</feature>